<evidence type="ECO:0000256" key="5">
    <source>
        <dbReference type="SAM" id="SignalP"/>
    </source>
</evidence>
<dbReference type="AlphaFoldDB" id="A0A1H6CZV6"/>
<dbReference type="Proteomes" id="UP000236745">
    <property type="component" value="Unassembled WGS sequence"/>
</dbReference>
<reference evidence="7 8" key="1">
    <citation type="submission" date="2016-10" db="EMBL/GenBank/DDBJ databases">
        <authorList>
            <person name="de Groot N.N."/>
        </authorList>
    </citation>
    <scope>NUCLEOTIDE SEQUENCE [LARGE SCALE GENOMIC DNA]</scope>
    <source>
        <strain evidence="7 8">DSM 22012</strain>
    </source>
</reference>
<feature type="domain" description="GGDEF" evidence="6">
    <location>
        <begin position="845"/>
        <end position="973"/>
    </location>
</feature>
<dbReference type="OrthoDB" id="9180959at2"/>
<comment type="similarity">
    <text evidence="2">Belongs to the bacterial solute-binding protein 3 family.</text>
</comment>
<name>A0A1H6CZV6_9GAMM</name>
<feature type="coiled-coil region" evidence="4">
    <location>
        <begin position="776"/>
        <end position="817"/>
    </location>
</feature>
<dbReference type="SUPFAM" id="SSF55073">
    <property type="entry name" value="Nucleotide cyclase"/>
    <property type="match status" value="1"/>
</dbReference>
<dbReference type="InterPro" id="IPR043128">
    <property type="entry name" value="Rev_trsase/Diguanyl_cyclase"/>
</dbReference>
<sequence length="973" mass="109443">MSRIHLILLLFWALLARSVLAADPQVVLTDREAAYVAAGKPVTMAAMYDFVPFSFIDKGELHGFVPELVELIEQKTGLDIKLGTGEWSNNLRMLEERQIDAISDISFKPERTPFTLYTTPYFEIPTVVFTRKEFGDYNGLSDLSGKRVGVLRNIFYLRELRTQADLDIREYEDYATLISALAYGEIDAAIQNLTSGYHYASTNAYTNIKVAGEFQLRNVGREDLRFGVQPEQPLLQSIIQKGMDAITADEWETLIDRWMGRASMGFIRKARTVALTPSEREFVKQNPVIRVHNESNFEPYNFFENGRPRGHSVDLIQLLADKVGLEVNMVSGLSWDEYLQMMRDGRLDVMMNIVYSEERDTYLDFTRPYVRQVQALYRRDSTPAIASFDELKKKTLVLPDGFYMYDRLSSQPGMKVIPSTDSLDSLLKVSTGTADATIELMTVADHLSQKYGVPGLISQSTLNIDGGDPLSLRIAVREDQPQLRDILQRAMDSLTEEEKRGLQQKWLSSAASPASYVHLRGEELEWLESRTAVKVCVRRDNLPLEHIGEDGKKIGAFADLLEILRNNSGISFRIEAADSYKQALAALESRRCDLVATSPLLQEREDLSFTQPLFTSPLVVATGPDEVFFSDLEQLKGRTLGLVEGGEVQQFLHDLGSGVGLRGYESLEAALTALNKGEIYGVVDSLPVLGRELSRRVYGELKISGQLDSRYALRMAMRADDVILNRIMNKTLASVSDEQRETIATRWLQIGSLKESTDYRLLAQTSFGAALLLGVILVWNRKLARLNNRIRESNDQLQQAHEELKVKNRMLEQLSVTDRLTRLKNRLFIEQLFERQVEESKKGGPGFAVLLLDIDHFKEVNDRFGHDVGDQLLTDFAAVLTGGCRHQDSIARWGGEEFMVICPGTSLSDAEQLALRLADDVRAHAFPVAGVCTVSIGVAAWRPGDTQKSISLRADHALYRAKDLGRDRVCVEH</sequence>
<dbReference type="PANTHER" id="PTHR35936">
    <property type="entry name" value="MEMBRANE-BOUND LYTIC MUREIN TRANSGLYCOSYLASE F"/>
    <property type="match status" value="1"/>
</dbReference>
<dbReference type="NCBIfam" id="TIGR00254">
    <property type="entry name" value="GGDEF"/>
    <property type="match status" value="1"/>
</dbReference>
<evidence type="ECO:0000313" key="7">
    <source>
        <dbReference type="EMBL" id="SEG77866.1"/>
    </source>
</evidence>
<evidence type="ECO:0000313" key="8">
    <source>
        <dbReference type="Proteomes" id="UP000236745"/>
    </source>
</evidence>
<dbReference type="Pfam" id="PF00990">
    <property type="entry name" value="GGDEF"/>
    <property type="match status" value="1"/>
</dbReference>
<evidence type="ECO:0000256" key="4">
    <source>
        <dbReference type="SAM" id="Coils"/>
    </source>
</evidence>
<dbReference type="RefSeq" id="WP_104004679.1">
    <property type="nucleotide sequence ID" value="NZ_FNVQ01000004.1"/>
</dbReference>
<evidence type="ECO:0000256" key="1">
    <source>
        <dbReference type="ARBA" id="ARBA00001946"/>
    </source>
</evidence>
<dbReference type="InterPro" id="IPR001638">
    <property type="entry name" value="Solute-binding_3/MltF_N"/>
</dbReference>
<dbReference type="GO" id="GO:0003824">
    <property type="term" value="F:catalytic activity"/>
    <property type="evidence" value="ECO:0007669"/>
    <property type="project" value="UniProtKB-ARBA"/>
</dbReference>
<dbReference type="Gene3D" id="3.40.190.10">
    <property type="entry name" value="Periplasmic binding protein-like II"/>
    <property type="match status" value="6"/>
</dbReference>
<keyword evidence="4" id="KW-0175">Coiled coil</keyword>
<dbReference type="InterPro" id="IPR000160">
    <property type="entry name" value="GGDEF_dom"/>
</dbReference>
<dbReference type="PROSITE" id="PS50887">
    <property type="entry name" value="GGDEF"/>
    <property type="match status" value="1"/>
</dbReference>
<feature type="chain" id="PRO_5009295368" evidence="5">
    <location>
        <begin position="22"/>
        <end position="973"/>
    </location>
</feature>
<evidence type="ECO:0000259" key="6">
    <source>
        <dbReference type="PROSITE" id="PS50887"/>
    </source>
</evidence>
<dbReference type="SUPFAM" id="SSF53850">
    <property type="entry name" value="Periplasmic binding protein-like II"/>
    <property type="match status" value="3"/>
</dbReference>
<evidence type="ECO:0000256" key="3">
    <source>
        <dbReference type="ARBA" id="ARBA00022729"/>
    </source>
</evidence>
<dbReference type="SMART" id="SM00267">
    <property type="entry name" value="GGDEF"/>
    <property type="match status" value="1"/>
</dbReference>
<dbReference type="InterPro" id="IPR029787">
    <property type="entry name" value="Nucleotide_cyclase"/>
</dbReference>
<dbReference type="PANTHER" id="PTHR35936:SF19">
    <property type="entry name" value="AMINO-ACID-BINDING PROTEIN YXEM-RELATED"/>
    <property type="match status" value="1"/>
</dbReference>
<dbReference type="EMBL" id="FNVQ01000004">
    <property type="protein sequence ID" value="SEG77866.1"/>
    <property type="molecule type" value="Genomic_DNA"/>
</dbReference>
<comment type="cofactor">
    <cofactor evidence="1">
        <name>Mg(2+)</name>
        <dbReference type="ChEBI" id="CHEBI:18420"/>
    </cofactor>
</comment>
<proteinExistence type="inferred from homology"/>
<dbReference type="CDD" id="cd01007">
    <property type="entry name" value="PBP2_BvgS_HisK_like"/>
    <property type="match status" value="3"/>
</dbReference>
<dbReference type="SMART" id="SM00062">
    <property type="entry name" value="PBPb"/>
    <property type="match status" value="3"/>
</dbReference>
<accession>A0A1H6CZV6</accession>
<feature type="signal peptide" evidence="5">
    <location>
        <begin position="1"/>
        <end position="21"/>
    </location>
</feature>
<gene>
    <name evidence="7" type="ORF">SAMN05444390_104307</name>
</gene>
<keyword evidence="3 5" id="KW-0732">Signal</keyword>
<protein>
    <submittedName>
        <fullName evidence="7">Periplasmic/7TM domain sensor diguanylate cyclase</fullName>
    </submittedName>
</protein>
<organism evidence="7 8">
    <name type="scientific">Marinobacterium lutimaris</name>
    <dbReference type="NCBI Taxonomy" id="568106"/>
    <lineage>
        <taxon>Bacteria</taxon>
        <taxon>Pseudomonadati</taxon>
        <taxon>Pseudomonadota</taxon>
        <taxon>Gammaproteobacteria</taxon>
        <taxon>Oceanospirillales</taxon>
        <taxon>Oceanospirillaceae</taxon>
        <taxon>Marinobacterium</taxon>
    </lineage>
</organism>
<dbReference type="Pfam" id="PF00497">
    <property type="entry name" value="SBP_bac_3"/>
    <property type="match status" value="3"/>
</dbReference>
<dbReference type="FunFam" id="3.30.70.270:FF:000001">
    <property type="entry name" value="Diguanylate cyclase domain protein"/>
    <property type="match status" value="1"/>
</dbReference>
<keyword evidence="8" id="KW-1185">Reference proteome</keyword>
<dbReference type="Gene3D" id="3.30.70.270">
    <property type="match status" value="1"/>
</dbReference>
<dbReference type="CDD" id="cd01949">
    <property type="entry name" value="GGDEF"/>
    <property type="match status" value="1"/>
</dbReference>
<evidence type="ECO:0000256" key="2">
    <source>
        <dbReference type="ARBA" id="ARBA00010333"/>
    </source>
</evidence>